<gene>
    <name evidence="1" type="ORF">SAMN05660293_01876</name>
</gene>
<name>A0A1T5DSX2_9BACT</name>
<proteinExistence type="predicted"/>
<dbReference type="RefSeq" id="WP_082214415.1">
    <property type="nucleotide sequence ID" value="NZ_FUZA01000002.1"/>
</dbReference>
<dbReference type="AlphaFoldDB" id="A0A1T5DSX2"/>
<protein>
    <submittedName>
        <fullName evidence="1">Uncharacterized protein</fullName>
    </submittedName>
</protein>
<sequence>MPNIENMDPSGSVKAGVTLSVTNASSENEAILAVENYLRVNKGEALEMSLPEKGEDGSYRIRLE</sequence>
<evidence type="ECO:0000313" key="1">
    <source>
        <dbReference type="EMBL" id="SKB74794.1"/>
    </source>
</evidence>
<dbReference type="OrthoDB" id="964533at2"/>
<dbReference type="Proteomes" id="UP000190897">
    <property type="component" value="Unassembled WGS sequence"/>
</dbReference>
<dbReference type="EMBL" id="FUZA01000002">
    <property type="protein sequence ID" value="SKB74794.1"/>
    <property type="molecule type" value="Genomic_DNA"/>
</dbReference>
<evidence type="ECO:0000313" key="2">
    <source>
        <dbReference type="Proteomes" id="UP000190897"/>
    </source>
</evidence>
<organism evidence="1 2">
    <name type="scientific">Dyadobacter psychrophilus</name>
    <dbReference type="NCBI Taxonomy" id="651661"/>
    <lineage>
        <taxon>Bacteria</taxon>
        <taxon>Pseudomonadati</taxon>
        <taxon>Bacteroidota</taxon>
        <taxon>Cytophagia</taxon>
        <taxon>Cytophagales</taxon>
        <taxon>Spirosomataceae</taxon>
        <taxon>Dyadobacter</taxon>
    </lineage>
</organism>
<reference evidence="2" key="1">
    <citation type="submission" date="2017-02" db="EMBL/GenBank/DDBJ databases">
        <authorList>
            <person name="Varghese N."/>
            <person name="Submissions S."/>
        </authorList>
    </citation>
    <scope>NUCLEOTIDE SEQUENCE [LARGE SCALE GENOMIC DNA]</scope>
    <source>
        <strain evidence="2">DSM 22270</strain>
    </source>
</reference>
<accession>A0A1T5DSX2</accession>
<keyword evidence="2" id="KW-1185">Reference proteome</keyword>